<proteinExistence type="predicted"/>
<protein>
    <submittedName>
        <fullName evidence="1">Uncharacterized protein</fullName>
    </submittedName>
</protein>
<dbReference type="Proteomes" id="UP000241290">
    <property type="component" value="Genome"/>
</dbReference>
<dbReference type="RefSeq" id="YP_010059024.1">
    <property type="nucleotide sequence ID" value="NC_054724.1"/>
</dbReference>
<evidence type="ECO:0000313" key="1">
    <source>
        <dbReference type="EMBL" id="AVO24953.1"/>
    </source>
</evidence>
<evidence type="ECO:0000313" key="2">
    <source>
        <dbReference type="Proteomes" id="UP000241290"/>
    </source>
</evidence>
<name>A0A2P1JX94_9CAUD</name>
<keyword evidence="2" id="KW-1185">Reference proteome</keyword>
<dbReference type="GeneID" id="64766255"/>
<reference evidence="2" key="1">
    <citation type="submission" date="2018-02" db="EMBL/GenBank/DDBJ databases">
        <authorList>
            <person name="Cohen D.B."/>
            <person name="Kent A.D."/>
        </authorList>
    </citation>
    <scope>NUCLEOTIDE SEQUENCE [LARGE SCALE GENOMIC DNA]</scope>
</reference>
<dbReference type="EMBL" id="MG962366">
    <property type="protein sequence ID" value="AVO24953.1"/>
    <property type="molecule type" value="Genomic_DNA"/>
</dbReference>
<accession>A0A2P1JX94</accession>
<gene>
    <name evidence="1" type="primary">2</name>
    <name evidence="1" type="ORF">SEA_FINCH_2</name>
</gene>
<organism evidence="1 2">
    <name type="scientific">Rhodococcus phage Finch</name>
    <dbReference type="NCBI Taxonomy" id="2094144"/>
    <lineage>
        <taxon>Viruses</taxon>
        <taxon>Duplodnaviria</taxon>
        <taxon>Heunggongvirae</taxon>
        <taxon>Uroviricota</taxon>
        <taxon>Caudoviricetes</taxon>
        <taxon>Finchvirus</taxon>
        <taxon>Finchvirus finch</taxon>
    </lineage>
</organism>
<dbReference type="KEGG" id="vg:64766255"/>
<sequence length="53" mass="5798">MSYKTIGTQIEDDAEASEEERHKAALLVCGRSENAAEAAELMNMLGLFPKEAQ</sequence>